<dbReference type="GO" id="GO:0005525">
    <property type="term" value="F:GTP binding"/>
    <property type="evidence" value="ECO:0007669"/>
    <property type="project" value="TreeGrafter"/>
</dbReference>
<gene>
    <name evidence="1" type="ORF">OXX778_LOCUS13334</name>
</gene>
<dbReference type="InterPro" id="IPR027417">
    <property type="entry name" value="P-loop_NTPase"/>
</dbReference>
<accession>A0A814CB90</accession>
<dbReference type="PANTHER" id="PTHR34932:SF1">
    <property type="entry name" value="TRPL TRANSLOCATION DEFECT PROTEIN 14"/>
    <property type="match status" value="1"/>
</dbReference>
<sequence length="323" mass="37727">MDVHKSDKLHRLMLIGKANSGKTTCINRIRSFFRSIGWKVLIVPETINIFSKSGVLLSDLENEFQLEFENNVIKCGTEIENCIVEAALLHTKQKNQNCLIIFDHGSMNVSSVSQTKYGQIIYLKFRDETLCPIPNEFVEFPPDFELKISTTLKLIFNKIGLNFTGFNLDNKRRRFIIKNPLAEDSLYPKFNEFKIQKEFVISNSKDREIMIEKFQDKEINYSLKEKSFENGELVETRKNLTKEEYSVLSSAVDPDHSSILIKRRCFIWNNRYFRIDFYEHSADNLAILTVRNDKDLIIPDFIQVDKEVTNEPLLNISRLNIFC</sequence>
<dbReference type="Proteomes" id="UP000663879">
    <property type="component" value="Unassembled WGS sequence"/>
</dbReference>
<dbReference type="OrthoDB" id="6375174at2759"/>
<evidence type="ECO:0000313" key="2">
    <source>
        <dbReference type="Proteomes" id="UP000663879"/>
    </source>
</evidence>
<comment type="caution">
    <text evidence="1">The sequence shown here is derived from an EMBL/GenBank/DDBJ whole genome shotgun (WGS) entry which is preliminary data.</text>
</comment>
<evidence type="ECO:0000313" key="1">
    <source>
        <dbReference type="EMBL" id="CAF0939174.1"/>
    </source>
</evidence>
<reference evidence="1" key="1">
    <citation type="submission" date="2021-02" db="EMBL/GenBank/DDBJ databases">
        <authorList>
            <person name="Nowell W R."/>
        </authorList>
    </citation>
    <scope>NUCLEOTIDE SEQUENCE</scope>
    <source>
        <strain evidence="1">Ploen Becks lab</strain>
    </source>
</reference>
<dbReference type="SUPFAM" id="SSF52540">
    <property type="entry name" value="P-loop containing nucleoside triphosphate hydrolases"/>
    <property type="match status" value="1"/>
</dbReference>
<name>A0A814CB90_9BILA</name>
<dbReference type="Gene3D" id="2.40.320.10">
    <property type="entry name" value="Hypothetical Protein Pfu-838710-001"/>
    <property type="match status" value="1"/>
</dbReference>
<dbReference type="EMBL" id="CAJNOC010002542">
    <property type="protein sequence ID" value="CAF0939174.1"/>
    <property type="molecule type" value="Genomic_DNA"/>
</dbReference>
<proteinExistence type="predicted"/>
<organism evidence="1 2">
    <name type="scientific">Brachionus calyciflorus</name>
    <dbReference type="NCBI Taxonomy" id="104777"/>
    <lineage>
        <taxon>Eukaryota</taxon>
        <taxon>Metazoa</taxon>
        <taxon>Spiralia</taxon>
        <taxon>Gnathifera</taxon>
        <taxon>Rotifera</taxon>
        <taxon>Eurotatoria</taxon>
        <taxon>Monogononta</taxon>
        <taxon>Pseudotrocha</taxon>
        <taxon>Ploima</taxon>
        <taxon>Brachionidae</taxon>
        <taxon>Brachionus</taxon>
    </lineage>
</organism>
<keyword evidence="2" id="KW-1185">Reference proteome</keyword>
<dbReference type="GO" id="GO:0070300">
    <property type="term" value="F:phosphatidic acid binding"/>
    <property type="evidence" value="ECO:0007669"/>
    <property type="project" value="TreeGrafter"/>
</dbReference>
<dbReference type="AlphaFoldDB" id="A0A814CB90"/>
<dbReference type="InterPro" id="IPR053227">
    <property type="entry name" value="TRPL-trafficking_regulator"/>
</dbReference>
<protein>
    <submittedName>
        <fullName evidence="1">Uncharacterized protein</fullName>
    </submittedName>
</protein>
<dbReference type="PANTHER" id="PTHR34932">
    <property type="entry name" value="TRPL TRANSLOCATION DEFECT PROTEIN 14"/>
    <property type="match status" value="1"/>
</dbReference>
<dbReference type="GO" id="GO:0035091">
    <property type="term" value="F:phosphatidylinositol binding"/>
    <property type="evidence" value="ECO:0007669"/>
    <property type="project" value="TreeGrafter"/>
</dbReference>